<organism evidence="1">
    <name type="scientific">Candidatus Berkiella cookevillensis</name>
    <dbReference type="NCBI Taxonomy" id="437022"/>
    <lineage>
        <taxon>Bacteria</taxon>
        <taxon>Pseudomonadati</taxon>
        <taxon>Pseudomonadota</taxon>
        <taxon>Gammaproteobacteria</taxon>
        <taxon>Candidatus Berkiellales</taxon>
        <taxon>Candidatus Berkiellaceae</taxon>
        <taxon>Candidatus Berkiella</taxon>
    </lineage>
</organism>
<dbReference type="RefSeq" id="WP_057624050.1">
    <property type="nucleotide sequence ID" value="NZ_LKHV02000001.1"/>
</dbReference>
<name>A0A0Q9YEH4_9GAMM</name>
<gene>
    <name evidence="1" type="ORF">CC99x_00916</name>
    <name evidence="2" type="ORF">CC99x_010230</name>
</gene>
<accession>A0A0Q9YEH4</accession>
<dbReference type="EMBL" id="LKHV02000001">
    <property type="protein sequence ID" value="MCS5709281.1"/>
    <property type="molecule type" value="Genomic_DNA"/>
</dbReference>
<proteinExistence type="predicted"/>
<dbReference type="InterPro" id="IPR016024">
    <property type="entry name" value="ARM-type_fold"/>
</dbReference>
<reference evidence="1" key="1">
    <citation type="submission" date="2015-09" db="EMBL/GenBank/DDBJ databases">
        <title>Draft Genome Sequences of Two Novel Amoeba-resistant Intranuclear Bacteria, Candidatus Berkiella cookevillensis and Candidatus Berkiella aquae.</title>
        <authorList>
            <person name="Mehari Y.T."/>
            <person name="Arivett B.A."/>
            <person name="Farone A.L."/>
            <person name="Gunderson J.H."/>
            <person name="Farone M.B."/>
        </authorList>
    </citation>
    <scope>NUCLEOTIDE SEQUENCE [LARGE SCALE GENOMIC DNA]</scope>
    <source>
        <strain evidence="1">CC99</strain>
    </source>
</reference>
<reference evidence="2" key="2">
    <citation type="journal article" date="2016" name="Genome Announc.">
        <title>Draft Genome Sequences of Two Novel Amoeba-Resistant Intranuclear Bacteria, 'Candidatus Berkiella cookevillensis' and 'Candidatus Berkiella aquae'.</title>
        <authorList>
            <person name="Mehari Y.T."/>
            <person name="Arivett B.A."/>
            <person name="Farone A.L."/>
            <person name="Gunderson J.H."/>
            <person name="Farone M.B."/>
        </authorList>
    </citation>
    <scope>NUCLEOTIDE SEQUENCE</scope>
    <source>
        <strain evidence="2">CC99</strain>
    </source>
</reference>
<keyword evidence="3" id="KW-1185">Reference proteome</keyword>
<reference evidence="2" key="3">
    <citation type="submission" date="2021-06" db="EMBL/GenBank/DDBJ databases">
        <title>Genomic Description and Analysis of Intracellular Bacteria, Candidatus Berkiella cookevillensis and Candidatus Berkiella aquae.</title>
        <authorList>
            <person name="Kidane D.T."/>
            <person name="Mehari Y.T."/>
            <person name="Rice F.C."/>
            <person name="Arivett B.A."/>
            <person name="Farone A.L."/>
            <person name="Berk S.G."/>
            <person name="Farone M.B."/>
        </authorList>
    </citation>
    <scope>NUCLEOTIDE SEQUENCE</scope>
    <source>
        <strain evidence="2">CC99</strain>
    </source>
</reference>
<dbReference type="OrthoDB" id="5524490at2"/>
<protein>
    <submittedName>
        <fullName evidence="2">HEAT repeat domain-containing protein</fullName>
    </submittedName>
</protein>
<dbReference type="EMBL" id="LKHV01000004">
    <property type="protein sequence ID" value="KRG18928.1"/>
    <property type="molecule type" value="Genomic_DNA"/>
</dbReference>
<dbReference type="STRING" id="437022.CC99x_00916"/>
<evidence type="ECO:0000313" key="2">
    <source>
        <dbReference type="EMBL" id="MCS5709281.1"/>
    </source>
</evidence>
<evidence type="ECO:0000313" key="1">
    <source>
        <dbReference type="EMBL" id="KRG18928.1"/>
    </source>
</evidence>
<dbReference type="SUPFAM" id="SSF48371">
    <property type="entry name" value="ARM repeat"/>
    <property type="match status" value="1"/>
</dbReference>
<evidence type="ECO:0000313" key="3">
    <source>
        <dbReference type="Proteomes" id="UP000051494"/>
    </source>
</evidence>
<dbReference type="Proteomes" id="UP000051494">
    <property type="component" value="Unassembled WGS sequence"/>
</dbReference>
<sequence length="328" mass="37646">MKIFQKIFLYISFVSFILYSQIVKSSFSLDTLEVTCAGIEVMGVDRDTAKEIRKLSTMQVGEAFRLSESNQYCEETIKQLKNKLPFDDMKCSYMALSNGDFYFVLDIIPTDMPIRYRVIPEPSHAVKKLPKELISLYEKLNERRIELMHNHVEYEESYDKGFFDSDDPVMHGIAKKLSVLAKKHNHELLNIIHFSKDIEERRTAGILLSWSQHPSNLSYIAKADLLQDSDSAVRNNVARSYIHFMSQVKDKAALRDIIPAYCKMAMLPLHSDRNKALYSIREVIKHHPDLVSAIDQECKSNISYIAEMSIIDDVGGVAKQILVLVKNT</sequence>
<dbReference type="AlphaFoldDB" id="A0A0Q9YEH4"/>
<comment type="caution">
    <text evidence="1">The sequence shown here is derived from an EMBL/GenBank/DDBJ whole genome shotgun (WGS) entry which is preliminary data.</text>
</comment>